<evidence type="ECO:0000256" key="9">
    <source>
        <dbReference type="ARBA" id="ARBA00023136"/>
    </source>
</evidence>
<organism evidence="13 14">
    <name type="scientific">Cyclotella cryptica</name>
    <dbReference type="NCBI Taxonomy" id="29204"/>
    <lineage>
        <taxon>Eukaryota</taxon>
        <taxon>Sar</taxon>
        <taxon>Stramenopiles</taxon>
        <taxon>Ochrophyta</taxon>
        <taxon>Bacillariophyta</taxon>
        <taxon>Coscinodiscophyceae</taxon>
        <taxon>Thalassiosirophycidae</taxon>
        <taxon>Stephanodiscales</taxon>
        <taxon>Stephanodiscaceae</taxon>
        <taxon>Cyclotella</taxon>
    </lineage>
</organism>
<keyword evidence="14" id="KW-1185">Reference proteome</keyword>
<keyword evidence="7" id="KW-1133">Transmembrane helix</keyword>
<protein>
    <recommendedName>
        <fullName evidence="15">Mitochondrial carrier protein</fullName>
    </recommendedName>
</protein>
<evidence type="ECO:0000256" key="10">
    <source>
        <dbReference type="PROSITE-ProRule" id="PRU00282"/>
    </source>
</evidence>
<dbReference type="PROSITE" id="PS50920">
    <property type="entry name" value="SOLCAR"/>
    <property type="match status" value="3"/>
</dbReference>
<dbReference type="PANTHER" id="PTHR45671">
    <property type="entry name" value="SOLUTE CARRIER FAMILY 25 (MITOCHONDRIAL CARRIER PHOSPHATE CARRIER), MEMBER 3, LIKE-RELATED-RELATED"/>
    <property type="match status" value="1"/>
</dbReference>
<comment type="similarity">
    <text evidence="2 11">Belongs to the mitochondrial carrier (TC 2.A.29) family.</text>
</comment>
<evidence type="ECO:0000256" key="6">
    <source>
        <dbReference type="ARBA" id="ARBA00022792"/>
    </source>
</evidence>
<keyword evidence="9 10" id="KW-0472">Membrane</keyword>
<keyword evidence="5" id="KW-0677">Repeat</keyword>
<dbReference type="PRINTS" id="PR00926">
    <property type="entry name" value="MITOCARRIER"/>
</dbReference>
<dbReference type="Pfam" id="PF00153">
    <property type="entry name" value="Mito_carr"/>
    <property type="match status" value="3"/>
</dbReference>
<dbReference type="Gene3D" id="1.50.40.10">
    <property type="entry name" value="Mitochondrial carrier domain"/>
    <property type="match status" value="1"/>
</dbReference>
<feature type="repeat" description="Solcar" evidence="10">
    <location>
        <begin position="341"/>
        <end position="427"/>
    </location>
</feature>
<evidence type="ECO:0008006" key="15">
    <source>
        <dbReference type="Google" id="ProtNLM"/>
    </source>
</evidence>
<evidence type="ECO:0000256" key="4">
    <source>
        <dbReference type="ARBA" id="ARBA00022692"/>
    </source>
</evidence>
<dbReference type="SUPFAM" id="SSF103506">
    <property type="entry name" value="Mitochondrial carrier"/>
    <property type="match status" value="1"/>
</dbReference>
<evidence type="ECO:0000256" key="2">
    <source>
        <dbReference type="ARBA" id="ARBA00006375"/>
    </source>
</evidence>
<evidence type="ECO:0000256" key="11">
    <source>
        <dbReference type="RuleBase" id="RU000488"/>
    </source>
</evidence>
<dbReference type="InterPro" id="IPR002067">
    <property type="entry name" value="MCP"/>
</dbReference>
<evidence type="ECO:0000256" key="5">
    <source>
        <dbReference type="ARBA" id="ARBA00022737"/>
    </source>
</evidence>
<dbReference type="PANTHER" id="PTHR45671:SF12">
    <property type="entry name" value="MITOCHONDRIAL PHOSPHATE CARRIER PROTEIN"/>
    <property type="match status" value="1"/>
</dbReference>
<comment type="subcellular location">
    <subcellularLocation>
        <location evidence="1">Mitochondrion inner membrane</location>
        <topology evidence="1">Multi-pass membrane protein</topology>
    </subcellularLocation>
</comment>
<evidence type="ECO:0000313" key="13">
    <source>
        <dbReference type="EMBL" id="KAL3795663.1"/>
    </source>
</evidence>
<feature type="repeat" description="Solcar" evidence="10">
    <location>
        <begin position="146"/>
        <end position="227"/>
    </location>
</feature>
<evidence type="ECO:0000256" key="3">
    <source>
        <dbReference type="ARBA" id="ARBA00022448"/>
    </source>
</evidence>
<dbReference type="Proteomes" id="UP001516023">
    <property type="component" value="Unassembled WGS sequence"/>
</dbReference>
<dbReference type="InterPro" id="IPR018108">
    <property type="entry name" value="MCP_transmembrane"/>
</dbReference>
<evidence type="ECO:0000256" key="8">
    <source>
        <dbReference type="ARBA" id="ARBA00023128"/>
    </source>
</evidence>
<comment type="caution">
    <text evidence="13">The sequence shown here is derived from an EMBL/GenBank/DDBJ whole genome shotgun (WGS) entry which is preliminary data.</text>
</comment>
<proteinExistence type="inferred from homology"/>
<gene>
    <name evidence="13" type="ORF">HJC23_002070</name>
</gene>
<evidence type="ECO:0000256" key="12">
    <source>
        <dbReference type="SAM" id="MobiDB-lite"/>
    </source>
</evidence>
<dbReference type="AlphaFoldDB" id="A0ABD3Q606"/>
<dbReference type="InterPro" id="IPR023395">
    <property type="entry name" value="MCP_dom_sf"/>
</dbReference>
<keyword evidence="3 11" id="KW-0813">Transport</keyword>
<feature type="repeat" description="Solcar" evidence="10">
    <location>
        <begin position="239"/>
        <end position="325"/>
    </location>
</feature>
<keyword evidence="8" id="KW-0496">Mitochondrion</keyword>
<sequence>MKPLTIHCTLFHLHFPHHVHSFQLLRPRHLSRRTQLHERNPKESNSRCDGLDRRAFLSNTITASSTLAFLSLTTTTTTTTPNDAAWAANPNHEQTNPVLATPSQYEGELTASQPPPNRIQKNDDESSLPNGRTTTTTTTTTSADPRYFLAGGTSAAISHGITTPLDVVKTRMQSDSSMSESSPMEAAGRIIRREGWQSLLVGLGPTILGYGVEGALKFGVYESLKPVVLSLVDAGGAGGGGEAYFVAAVCAGALASVVLCPMEEMRIRLVTDPTFGGGGLGGGLWRLWEEEGLWSPFRRGMPPMLVKQVPYTMGKQVSFDLFAGMLYSVLVGMSFVPQKEIAIEVEIGAAFLASIVACLMSHPGDVLLTATYKDSVGSNGEGFGSTIRKVYSDGGVSAFFRGLDARFFHVGCIITFQLVIYDQIKQALGLPASGS</sequence>
<feature type="region of interest" description="Disordered" evidence="12">
    <location>
        <begin position="105"/>
        <end position="145"/>
    </location>
</feature>
<evidence type="ECO:0000313" key="14">
    <source>
        <dbReference type="Proteomes" id="UP001516023"/>
    </source>
</evidence>
<dbReference type="InterPro" id="IPR044677">
    <property type="entry name" value="SLC25A3/Pic2/Mir1-like"/>
</dbReference>
<evidence type="ECO:0000256" key="7">
    <source>
        <dbReference type="ARBA" id="ARBA00022989"/>
    </source>
</evidence>
<accession>A0ABD3Q606</accession>
<dbReference type="GO" id="GO:0005743">
    <property type="term" value="C:mitochondrial inner membrane"/>
    <property type="evidence" value="ECO:0007669"/>
    <property type="project" value="UniProtKB-SubCell"/>
</dbReference>
<evidence type="ECO:0000256" key="1">
    <source>
        <dbReference type="ARBA" id="ARBA00004448"/>
    </source>
</evidence>
<keyword evidence="4 10" id="KW-0812">Transmembrane</keyword>
<dbReference type="EMBL" id="JABMIG020000069">
    <property type="protein sequence ID" value="KAL3795663.1"/>
    <property type="molecule type" value="Genomic_DNA"/>
</dbReference>
<reference evidence="13 14" key="1">
    <citation type="journal article" date="2020" name="G3 (Bethesda)">
        <title>Improved Reference Genome for Cyclotella cryptica CCMP332, a Model for Cell Wall Morphogenesis, Salinity Adaptation, and Lipid Production in Diatoms (Bacillariophyta).</title>
        <authorList>
            <person name="Roberts W.R."/>
            <person name="Downey K.M."/>
            <person name="Ruck E.C."/>
            <person name="Traller J.C."/>
            <person name="Alverson A.J."/>
        </authorList>
    </citation>
    <scope>NUCLEOTIDE SEQUENCE [LARGE SCALE GENOMIC DNA]</scope>
    <source>
        <strain evidence="13 14">CCMP332</strain>
    </source>
</reference>
<keyword evidence="6" id="KW-0999">Mitochondrion inner membrane</keyword>
<name>A0ABD3Q606_9STRA</name>